<dbReference type="SUPFAM" id="SSF49313">
    <property type="entry name" value="Cadherin-like"/>
    <property type="match status" value="1"/>
</dbReference>
<keyword evidence="20" id="KW-0106">Calcium</keyword>
<evidence type="ECO:0000256" key="9">
    <source>
        <dbReference type="ARBA" id="ARBA00022777"/>
    </source>
</evidence>
<evidence type="ECO:0000256" key="4">
    <source>
        <dbReference type="ARBA" id="ARBA00022679"/>
    </source>
</evidence>
<evidence type="ECO:0000313" key="27">
    <source>
        <dbReference type="Proteomes" id="UP001381693"/>
    </source>
</evidence>
<dbReference type="InterPro" id="IPR002126">
    <property type="entry name" value="Cadherin-like_dom"/>
</dbReference>
<dbReference type="InterPro" id="IPR001245">
    <property type="entry name" value="Ser-Thr/Tyr_kinase_cat_dom"/>
</dbReference>
<keyword evidence="13" id="KW-0829">Tyrosine-protein kinase</keyword>
<dbReference type="GO" id="GO:0043235">
    <property type="term" value="C:receptor complex"/>
    <property type="evidence" value="ECO:0007669"/>
    <property type="project" value="TreeGrafter"/>
</dbReference>
<evidence type="ECO:0000256" key="7">
    <source>
        <dbReference type="ARBA" id="ARBA00022737"/>
    </source>
</evidence>
<feature type="transmembrane region" description="Helical" evidence="23">
    <location>
        <begin position="377"/>
        <end position="397"/>
    </location>
</feature>
<dbReference type="SUPFAM" id="SSF56112">
    <property type="entry name" value="Protein kinase-like (PK-like)"/>
    <property type="match status" value="1"/>
</dbReference>
<evidence type="ECO:0000256" key="21">
    <source>
        <dbReference type="PROSITE-ProRule" id="PRU10141"/>
    </source>
</evidence>
<dbReference type="InterPro" id="IPR011009">
    <property type="entry name" value="Kinase-like_dom_sf"/>
</dbReference>
<keyword evidence="3" id="KW-0597">Phosphoprotein</keyword>
<dbReference type="FunFam" id="1.10.510.10:FF:000554">
    <property type="entry name" value="Predicted protein"/>
    <property type="match status" value="1"/>
</dbReference>
<feature type="domain" description="Cadherin" evidence="25">
    <location>
        <begin position="57"/>
        <end position="151"/>
    </location>
</feature>
<dbReference type="PANTHER" id="PTHR24416">
    <property type="entry name" value="TYROSINE-PROTEIN KINASE RECEPTOR"/>
    <property type="match status" value="1"/>
</dbReference>
<evidence type="ECO:0000259" key="24">
    <source>
        <dbReference type="PROSITE" id="PS50011"/>
    </source>
</evidence>
<evidence type="ECO:0000256" key="23">
    <source>
        <dbReference type="SAM" id="Phobius"/>
    </source>
</evidence>
<evidence type="ECO:0000256" key="22">
    <source>
        <dbReference type="SAM" id="MobiDB-lite"/>
    </source>
</evidence>
<name>A0AAN8WSQ1_HALRR</name>
<keyword evidence="11 23" id="KW-1133">Transmembrane helix</keyword>
<dbReference type="GO" id="GO:0005509">
    <property type="term" value="F:calcium ion binding"/>
    <property type="evidence" value="ECO:0007669"/>
    <property type="project" value="UniProtKB-UniRule"/>
</dbReference>
<dbReference type="InterPro" id="IPR050122">
    <property type="entry name" value="RTK"/>
</dbReference>
<evidence type="ECO:0000256" key="6">
    <source>
        <dbReference type="ARBA" id="ARBA00022729"/>
    </source>
</evidence>
<gene>
    <name evidence="26" type="ORF">SK128_006556</name>
</gene>
<keyword evidence="16" id="KW-0325">Glycoprotein</keyword>
<feature type="non-terminal residue" evidence="26">
    <location>
        <position position="742"/>
    </location>
</feature>
<keyword evidence="7" id="KW-0677">Repeat</keyword>
<evidence type="ECO:0000256" key="5">
    <source>
        <dbReference type="ARBA" id="ARBA00022692"/>
    </source>
</evidence>
<keyword evidence="9" id="KW-0418">Kinase</keyword>
<keyword evidence="6" id="KW-0732">Signal</keyword>
<evidence type="ECO:0000256" key="1">
    <source>
        <dbReference type="ARBA" id="ARBA00004167"/>
    </source>
</evidence>
<dbReference type="PROSITE" id="PS00109">
    <property type="entry name" value="PROTEIN_KINASE_TYR"/>
    <property type="match status" value="1"/>
</dbReference>
<comment type="subcellular location">
    <subcellularLocation>
        <location evidence="1">Membrane</location>
        <topology evidence="1">Single-pass membrane protein</topology>
    </subcellularLocation>
</comment>
<dbReference type="GO" id="GO:0007169">
    <property type="term" value="P:cell surface receptor protein tyrosine kinase signaling pathway"/>
    <property type="evidence" value="ECO:0007669"/>
    <property type="project" value="TreeGrafter"/>
</dbReference>
<evidence type="ECO:0000259" key="25">
    <source>
        <dbReference type="PROSITE" id="PS50268"/>
    </source>
</evidence>
<dbReference type="PROSITE" id="PS00107">
    <property type="entry name" value="PROTEIN_KINASE_ATP"/>
    <property type="match status" value="1"/>
</dbReference>
<feature type="region of interest" description="Disordered" evidence="22">
    <location>
        <begin position="313"/>
        <end position="371"/>
    </location>
</feature>
<keyword evidence="27" id="KW-1185">Reference proteome</keyword>
<dbReference type="InterPro" id="IPR017441">
    <property type="entry name" value="Protein_kinase_ATP_BS"/>
</dbReference>
<evidence type="ECO:0000256" key="10">
    <source>
        <dbReference type="ARBA" id="ARBA00022840"/>
    </source>
</evidence>
<evidence type="ECO:0000256" key="14">
    <source>
        <dbReference type="ARBA" id="ARBA00023157"/>
    </source>
</evidence>
<evidence type="ECO:0000256" key="3">
    <source>
        <dbReference type="ARBA" id="ARBA00022553"/>
    </source>
</evidence>
<evidence type="ECO:0000256" key="19">
    <source>
        <dbReference type="ARBA" id="ARBA00056965"/>
    </source>
</evidence>
<feature type="domain" description="Protein kinase" evidence="24">
    <location>
        <begin position="498"/>
        <end position="742"/>
    </location>
</feature>
<dbReference type="PROSITE" id="PS50011">
    <property type="entry name" value="PROTEIN_KINASE_DOM"/>
    <property type="match status" value="1"/>
</dbReference>
<evidence type="ECO:0000313" key="26">
    <source>
        <dbReference type="EMBL" id="KAK7071595.1"/>
    </source>
</evidence>
<evidence type="ECO:0000256" key="15">
    <source>
        <dbReference type="ARBA" id="ARBA00023170"/>
    </source>
</evidence>
<dbReference type="InterPro" id="IPR000719">
    <property type="entry name" value="Prot_kinase_dom"/>
</dbReference>
<dbReference type="InterPro" id="IPR015919">
    <property type="entry name" value="Cadherin-like_sf"/>
</dbReference>
<dbReference type="Gene3D" id="2.60.40.60">
    <property type="entry name" value="Cadherins"/>
    <property type="match status" value="1"/>
</dbReference>
<dbReference type="GO" id="GO:0004714">
    <property type="term" value="F:transmembrane receptor protein tyrosine kinase activity"/>
    <property type="evidence" value="ECO:0007669"/>
    <property type="project" value="UniProtKB-EC"/>
</dbReference>
<sequence length="742" mass="81493">MAKRQIYFTSDIGNLLAVTRRNSQGYSLKKSIDMISNGYGINTPPSLTSSKDWFSVESDPVGTIVNKLKAQDLENDHITFSLESQQPGGNIHTFFTIDEHQRVKIAKPLTGMAGSGSEFYFLNVRMFDGTIHAVTVIRLEVSKTNEGNPRGGGSRGGFGGIPDSFPNFDPPSYGHGPPPAFFTTHAFENRDHILTDVSVPFHAACTPLIDSFILHAAPPVLIVDRLWEAPADAEIGQNVSTVNVINTASLNYTLHLDGDQGLLKIEKSGLVKVAKSLVNQLGDLTLSVNVSNKVSSTSEPVVFRVTPPKHSVPVTSTAVDVSSTTVPQSRPSEGGKNSQDLFVLGVPSEGRNPGGSSSSSGSDEPKESPKSDINMTIIPIVIIAGISPVALALYCYWRKVQRKKARAEARESAVVYSEKGDEAVATQVPPRRTSTIETSSTTRSSLKINFAALWRRRVQSNKYEEAMKGRNGDRIDKRKMSEISSVISDNWEFPRHHLKNIGILGEGCFGQVWKCEAIGLRGKSSSLVAVKTLKESAGERERADLTQELKVLKAIGQHINVVSLLGCCTEKDPIFIILEYMIGGKLQSYLRASRADANYDNLHGSSSSLTPRDLTSFSYQIARGMDFLARHGIIHRDLAARNVLVGEDKICKVADFGFARDVANNRIYERKSDGRLPIRWMPPEALFDNIFTTKSDVWSFGVLLWEIVTLGSTPYPGLGASEVMKRVRDGYRLEKPDHCRRE</sequence>
<keyword evidence="10 21" id="KW-0067">ATP-binding</keyword>
<dbReference type="PANTHER" id="PTHR24416:SF621">
    <property type="entry name" value="TYROSINE KINASE RECEPTOR CAD96CA"/>
    <property type="match status" value="1"/>
</dbReference>
<keyword evidence="4" id="KW-0808">Transferase</keyword>
<organism evidence="26 27">
    <name type="scientific">Halocaridina rubra</name>
    <name type="common">Hawaiian red shrimp</name>
    <dbReference type="NCBI Taxonomy" id="373956"/>
    <lineage>
        <taxon>Eukaryota</taxon>
        <taxon>Metazoa</taxon>
        <taxon>Ecdysozoa</taxon>
        <taxon>Arthropoda</taxon>
        <taxon>Crustacea</taxon>
        <taxon>Multicrustacea</taxon>
        <taxon>Malacostraca</taxon>
        <taxon>Eumalacostraca</taxon>
        <taxon>Eucarida</taxon>
        <taxon>Decapoda</taxon>
        <taxon>Pleocyemata</taxon>
        <taxon>Caridea</taxon>
        <taxon>Atyoidea</taxon>
        <taxon>Atyidae</taxon>
        <taxon>Halocaridina</taxon>
    </lineage>
</organism>
<dbReference type="GO" id="GO:0005886">
    <property type="term" value="C:plasma membrane"/>
    <property type="evidence" value="ECO:0007669"/>
    <property type="project" value="TreeGrafter"/>
</dbReference>
<evidence type="ECO:0000256" key="20">
    <source>
        <dbReference type="PROSITE-ProRule" id="PRU00043"/>
    </source>
</evidence>
<keyword evidence="5 23" id="KW-0812">Transmembrane</keyword>
<dbReference type="PROSITE" id="PS50268">
    <property type="entry name" value="CADHERIN_2"/>
    <property type="match status" value="1"/>
</dbReference>
<keyword evidence="8 21" id="KW-0547">Nucleotide-binding</keyword>
<proteinExistence type="predicted"/>
<dbReference type="GO" id="GO:0005524">
    <property type="term" value="F:ATP binding"/>
    <property type="evidence" value="ECO:0007669"/>
    <property type="project" value="UniProtKB-UniRule"/>
</dbReference>
<evidence type="ECO:0000256" key="18">
    <source>
        <dbReference type="ARBA" id="ARBA00051243"/>
    </source>
</evidence>
<evidence type="ECO:0000256" key="12">
    <source>
        <dbReference type="ARBA" id="ARBA00023136"/>
    </source>
</evidence>
<dbReference type="Proteomes" id="UP001381693">
    <property type="component" value="Unassembled WGS sequence"/>
</dbReference>
<evidence type="ECO:0000256" key="16">
    <source>
        <dbReference type="ARBA" id="ARBA00023180"/>
    </source>
</evidence>
<feature type="compositionally biased region" description="Low complexity" evidence="22">
    <location>
        <begin position="313"/>
        <end position="326"/>
    </location>
</feature>
<keyword evidence="15" id="KW-0675">Receptor</keyword>
<comment type="caution">
    <text evidence="26">The sequence shown here is derived from an EMBL/GenBank/DDBJ whole genome shotgun (WGS) entry which is preliminary data.</text>
</comment>
<dbReference type="AlphaFoldDB" id="A0AAN8WSQ1"/>
<dbReference type="EC" id="2.7.10.1" evidence="2"/>
<keyword evidence="12 23" id="KW-0472">Membrane</keyword>
<accession>A0AAN8WSQ1</accession>
<evidence type="ECO:0000256" key="2">
    <source>
        <dbReference type="ARBA" id="ARBA00011902"/>
    </source>
</evidence>
<dbReference type="GO" id="GO:0007156">
    <property type="term" value="P:homophilic cell adhesion via plasma membrane adhesion molecules"/>
    <property type="evidence" value="ECO:0007669"/>
    <property type="project" value="InterPro"/>
</dbReference>
<dbReference type="Pfam" id="PF07714">
    <property type="entry name" value="PK_Tyr_Ser-Thr"/>
    <property type="match status" value="1"/>
</dbReference>
<comment type="function">
    <text evidence="19">Receptor for basic fibroblast growth factor.</text>
</comment>
<dbReference type="InterPro" id="IPR020635">
    <property type="entry name" value="Tyr_kinase_cat_dom"/>
</dbReference>
<keyword evidence="17" id="KW-0393">Immunoglobulin domain</keyword>
<evidence type="ECO:0000256" key="13">
    <source>
        <dbReference type="ARBA" id="ARBA00023137"/>
    </source>
</evidence>
<reference evidence="26 27" key="1">
    <citation type="submission" date="2023-11" db="EMBL/GenBank/DDBJ databases">
        <title>Halocaridina rubra genome assembly.</title>
        <authorList>
            <person name="Smith C."/>
        </authorList>
    </citation>
    <scope>NUCLEOTIDE SEQUENCE [LARGE SCALE GENOMIC DNA]</scope>
    <source>
        <strain evidence="26">EP-1</strain>
        <tissue evidence="26">Whole</tissue>
    </source>
</reference>
<evidence type="ECO:0000256" key="8">
    <source>
        <dbReference type="ARBA" id="ARBA00022741"/>
    </source>
</evidence>
<dbReference type="CDD" id="cd00192">
    <property type="entry name" value="PTKc"/>
    <property type="match status" value="1"/>
</dbReference>
<evidence type="ECO:0000256" key="11">
    <source>
        <dbReference type="ARBA" id="ARBA00022989"/>
    </source>
</evidence>
<feature type="binding site" evidence="21">
    <location>
        <position position="531"/>
    </location>
    <ligand>
        <name>ATP</name>
        <dbReference type="ChEBI" id="CHEBI:30616"/>
    </ligand>
</feature>
<feature type="compositionally biased region" description="Polar residues" evidence="22">
    <location>
        <begin position="327"/>
        <end position="340"/>
    </location>
</feature>
<dbReference type="CDD" id="cd11304">
    <property type="entry name" value="Cadherin_repeat"/>
    <property type="match status" value="1"/>
</dbReference>
<keyword evidence="14" id="KW-1015">Disulfide bond</keyword>
<evidence type="ECO:0000256" key="17">
    <source>
        <dbReference type="ARBA" id="ARBA00023319"/>
    </source>
</evidence>
<dbReference type="SMART" id="SM00219">
    <property type="entry name" value="TyrKc"/>
    <property type="match status" value="1"/>
</dbReference>
<dbReference type="PRINTS" id="PR00109">
    <property type="entry name" value="TYRKINASE"/>
</dbReference>
<dbReference type="FunFam" id="3.30.200.20:FF:000593">
    <property type="entry name" value="Predicted protein"/>
    <property type="match status" value="1"/>
</dbReference>
<dbReference type="EMBL" id="JAXCGZ010014207">
    <property type="protein sequence ID" value="KAK7071595.1"/>
    <property type="molecule type" value="Genomic_DNA"/>
</dbReference>
<dbReference type="Gene3D" id="1.10.510.10">
    <property type="entry name" value="Transferase(Phosphotransferase) domain 1"/>
    <property type="match status" value="1"/>
</dbReference>
<dbReference type="InterPro" id="IPR008266">
    <property type="entry name" value="Tyr_kinase_AS"/>
</dbReference>
<dbReference type="Gene3D" id="3.30.200.20">
    <property type="entry name" value="Phosphorylase Kinase, domain 1"/>
    <property type="match status" value="1"/>
</dbReference>
<feature type="compositionally biased region" description="Low complexity" evidence="22">
    <location>
        <begin position="347"/>
        <end position="362"/>
    </location>
</feature>
<comment type="catalytic activity">
    <reaction evidence="18">
        <text>L-tyrosyl-[protein] + ATP = O-phospho-L-tyrosyl-[protein] + ADP + H(+)</text>
        <dbReference type="Rhea" id="RHEA:10596"/>
        <dbReference type="Rhea" id="RHEA-COMP:10136"/>
        <dbReference type="Rhea" id="RHEA-COMP:20101"/>
        <dbReference type="ChEBI" id="CHEBI:15378"/>
        <dbReference type="ChEBI" id="CHEBI:30616"/>
        <dbReference type="ChEBI" id="CHEBI:46858"/>
        <dbReference type="ChEBI" id="CHEBI:61978"/>
        <dbReference type="ChEBI" id="CHEBI:456216"/>
        <dbReference type="EC" id="2.7.10.1"/>
    </reaction>
</comment>
<protein>
    <recommendedName>
        <fullName evidence="2">receptor protein-tyrosine kinase</fullName>
        <ecNumber evidence="2">2.7.10.1</ecNumber>
    </recommendedName>
</protein>